<feature type="transmembrane region" description="Helical" evidence="2">
    <location>
        <begin position="30"/>
        <end position="52"/>
    </location>
</feature>
<sequence>MSEPTATSADGRGRARGGSRLRAELRRNGLGLAFVVAFLVALAGQAVVGLAGHNEELTAAGLEPVSFARYVTGSSFVVDVAENWQSEFLQFLLFILATVWLVQRGSPESKPLADAGRGSDEEQKVGAHARPDSPAAASAGGSRQWLYSHSLVLVMGAIFLASWAVQSVAGRVAYNEERALDGHPAIGYGEYLTRPDFWDRTLQNWQSELLAVAAMVIFSIYLRERGSPESKPVGEPHATTGTSG</sequence>
<dbReference type="EMBL" id="RKHQ01000001">
    <property type="protein sequence ID" value="ROR97633.1"/>
    <property type="molecule type" value="Genomic_DNA"/>
</dbReference>
<accession>A0A3N2DCY4</accession>
<keyword evidence="4" id="KW-1185">Reference proteome</keyword>
<comment type="caution">
    <text evidence="3">The sequence shown here is derived from an EMBL/GenBank/DDBJ whole genome shotgun (WGS) entry which is preliminary data.</text>
</comment>
<feature type="region of interest" description="Disordered" evidence="1">
    <location>
        <begin position="109"/>
        <end position="140"/>
    </location>
</feature>
<proteinExistence type="predicted"/>
<name>A0A3N2DCY4_9MICO</name>
<dbReference type="InterPro" id="IPR046657">
    <property type="entry name" value="DUF6766"/>
</dbReference>
<feature type="transmembrane region" description="Helical" evidence="2">
    <location>
        <begin position="145"/>
        <end position="165"/>
    </location>
</feature>
<evidence type="ECO:0000256" key="1">
    <source>
        <dbReference type="SAM" id="MobiDB-lite"/>
    </source>
</evidence>
<evidence type="ECO:0000313" key="3">
    <source>
        <dbReference type="EMBL" id="ROR97633.1"/>
    </source>
</evidence>
<dbReference type="Proteomes" id="UP000275356">
    <property type="component" value="Unassembled WGS sequence"/>
</dbReference>
<reference evidence="3 4" key="1">
    <citation type="submission" date="2018-11" db="EMBL/GenBank/DDBJ databases">
        <title>Sequencing the genomes of 1000 actinobacteria strains.</title>
        <authorList>
            <person name="Klenk H.-P."/>
        </authorList>
    </citation>
    <scope>NUCLEOTIDE SEQUENCE [LARGE SCALE GENOMIC DNA]</scope>
    <source>
        <strain evidence="3 4">DSM 13521</strain>
    </source>
</reference>
<keyword evidence="2" id="KW-1133">Transmembrane helix</keyword>
<feature type="compositionally biased region" description="Basic and acidic residues" evidence="1">
    <location>
        <begin position="117"/>
        <end position="131"/>
    </location>
</feature>
<organism evidence="3 4">
    <name type="scientific">Salana multivorans</name>
    <dbReference type="NCBI Taxonomy" id="120377"/>
    <lineage>
        <taxon>Bacteria</taxon>
        <taxon>Bacillati</taxon>
        <taxon>Actinomycetota</taxon>
        <taxon>Actinomycetes</taxon>
        <taxon>Micrococcales</taxon>
        <taxon>Beutenbergiaceae</taxon>
        <taxon>Salana</taxon>
    </lineage>
</organism>
<evidence type="ECO:0000313" key="4">
    <source>
        <dbReference type="Proteomes" id="UP000275356"/>
    </source>
</evidence>
<dbReference type="RefSeq" id="WP_425469970.1">
    <property type="nucleotide sequence ID" value="NZ_RKHQ01000001.1"/>
</dbReference>
<keyword evidence="2" id="KW-0472">Membrane</keyword>
<keyword evidence="2" id="KW-0812">Transmembrane</keyword>
<gene>
    <name evidence="3" type="ORF">EDD28_2235</name>
</gene>
<protein>
    <submittedName>
        <fullName evidence="3">Uncharacterized protein</fullName>
    </submittedName>
</protein>
<evidence type="ECO:0000256" key="2">
    <source>
        <dbReference type="SAM" id="Phobius"/>
    </source>
</evidence>
<dbReference type="AlphaFoldDB" id="A0A3N2DCY4"/>
<dbReference type="Pfam" id="PF20554">
    <property type="entry name" value="DUF6766"/>
    <property type="match status" value="1"/>
</dbReference>